<dbReference type="STRING" id="1408189.CLAC_03335"/>
<protein>
    <recommendedName>
        <fullName evidence="3">Helix-turn-helix domain-containing protein</fullName>
    </recommendedName>
</protein>
<dbReference type="InterPro" id="IPR036388">
    <property type="entry name" value="WH-like_DNA-bd_sf"/>
</dbReference>
<evidence type="ECO:0008006" key="3">
    <source>
        <dbReference type="Google" id="ProtNLM"/>
    </source>
</evidence>
<gene>
    <name evidence="1" type="ORF">CLAC_03335</name>
</gene>
<dbReference type="PATRIC" id="fig|1408189.4.peg.665"/>
<dbReference type="KEGG" id="clw:CLAC_03335"/>
<evidence type="ECO:0000313" key="2">
    <source>
        <dbReference type="Proteomes" id="UP000058446"/>
    </source>
</evidence>
<reference evidence="1 2" key="1">
    <citation type="submission" date="2013-10" db="EMBL/GenBank/DDBJ databases">
        <title>Complete genome sequence of Corynebacterium lactis DSM 45799(T), isolated from raw cow milk.</title>
        <authorList>
            <person name="Ruckert C."/>
            <person name="Albersmeier A."/>
            <person name="Lipski A."/>
            <person name="Kalinowski J."/>
        </authorList>
    </citation>
    <scope>NUCLEOTIDE SEQUENCE [LARGE SCALE GENOMIC DNA]</scope>
    <source>
        <strain evidence="1 2">RW2-5</strain>
    </source>
</reference>
<keyword evidence="2" id="KW-1185">Reference proteome</keyword>
<dbReference type="InterPro" id="IPR036390">
    <property type="entry name" value="WH_DNA-bd_sf"/>
</dbReference>
<dbReference type="SUPFAM" id="SSF46785">
    <property type="entry name" value="Winged helix' DNA-binding domain"/>
    <property type="match status" value="1"/>
</dbReference>
<dbReference type="AlphaFoldDB" id="A0A0K2H3C2"/>
<dbReference type="Pfam" id="PF13730">
    <property type="entry name" value="HTH_36"/>
    <property type="match status" value="1"/>
</dbReference>
<dbReference type="Gene3D" id="1.10.10.10">
    <property type="entry name" value="Winged helix-like DNA-binding domain superfamily/Winged helix DNA-binding domain"/>
    <property type="match status" value="1"/>
</dbReference>
<organism evidence="1 2">
    <name type="scientific">Corynebacterium lactis RW2-5</name>
    <dbReference type="NCBI Taxonomy" id="1408189"/>
    <lineage>
        <taxon>Bacteria</taxon>
        <taxon>Bacillati</taxon>
        <taxon>Actinomycetota</taxon>
        <taxon>Actinomycetes</taxon>
        <taxon>Mycobacteriales</taxon>
        <taxon>Corynebacteriaceae</taxon>
        <taxon>Corynebacterium</taxon>
    </lineage>
</organism>
<dbReference type="Proteomes" id="UP000058446">
    <property type="component" value="Chromosome"/>
</dbReference>
<accession>A0A0K2H3C2</accession>
<dbReference type="OrthoDB" id="3731942at2"/>
<name>A0A0K2H3C2_9CORY</name>
<proteinExistence type="predicted"/>
<sequence length="96" mass="10675">MSIPAVRWVTKDVRGITTTERAVLYMLADMASERDGLQQAWPSAATISESIGISHRTAYRALNSLEEKGFLARGDQSLAGKIRSDRRPIVWCLKTP</sequence>
<dbReference type="EMBL" id="CP006841">
    <property type="protein sequence ID" value="ALA68438.1"/>
    <property type="molecule type" value="Genomic_DNA"/>
</dbReference>
<evidence type="ECO:0000313" key="1">
    <source>
        <dbReference type="EMBL" id="ALA68438.1"/>
    </source>
</evidence>
<dbReference type="RefSeq" id="WP_053411674.1">
    <property type="nucleotide sequence ID" value="NZ_CP006841.1"/>
</dbReference>